<dbReference type="AlphaFoldDB" id="A0A3P1T7Q6"/>
<keyword evidence="6 12" id="KW-0067">ATP-binding</keyword>
<feature type="domain" description="HMA" evidence="13">
    <location>
        <begin position="1"/>
        <end position="56"/>
    </location>
</feature>
<dbReference type="InterPro" id="IPR001757">
    <property type="entry name" value="P_typ_ATPase"/>
</dbReference>
<evidence type="ECO:0000256" key="6">
    <source>
        <dbReference type="ARBA" id="ARBA00022840"/>
    </source>
</evidence>
<evidence type="ECO:0000256" key="5">
    <source>
        <dbReference type="ARBA" id="ARBA00022741"/>
    </source>
</evidence>
<dbReference type="InterPro" id="IPR059000">
    <property type="entry name" value="ATPase_P-type_domA"/>
</dbReference>
<evidence type="ECO:0000256" key="2">
    <source>
        <dbReference type="ARBA" id="ARBA00006024"/>
    </source>
</evidence>
<evidence type="ECO:0000313" key="15">
    <source>
        <dbReference type="Proteomes" id="UP000280819"/>
    </source>
</evidence>
<dbReference type="NCBIfam" id="TIGR01511">
    <property type="entry name" value="ATPase-IB1_Cu"/>
    <property type="match status" value="1"/>
</dbReference>
<dbReference type="CDD" id="cd02094">
    <property type="entry name" value="P-type_ATPase_Cu-like"/>
    <property type="match status" value="1"/>
</dbReference>
<evidence type="ECO:0000256" key="4">
    <source>
        <dbReference type="ARBA" id="ARBA00022723"/>
    </source>
</evidence>
<dbReference type="Pfam" id="PF00122">
    <property type="entry name" value="E1-E2_ATPase"/>
    <property type="match status" value="1"/>
</dbReference>
<evidence type="ECO:0000256" key="1">
    <source>
        <dbReference type="ARBA" id="ARBA00004651"/>
    </source>
</evidence>
<feature type="transmembrane region" description="Helical" evidence="12">
    <location>
        <begin position="333"/>
        <end position="352"/>
    </location>
</feature>
<evidence type="ECO:0000256" key="3">
    <source>
        <dbReference type="ARBA" id="ARBA00022692"/>
    </source>
</evidence>
<keyword evidence="3 12" id="KW-0812">Transmembrane</keyword>
<dbReference type="FunFam" id="3.30.70.100:FF:000005">
    <property type="entry name" value="Copper-exporting P-type ATPase A"/>
    <property type="match status" value="1"/>
</dbReference>
<proteinExistence type="inferred from homology"/>
<evidence type="ECO:0000259" key="13">
    <source>
        <dbReference type="PROSITE" id="PS50846"/>
    </source>
</evidence>
<dbReference type="EMBL" id="RQZG01000006">
    <property type="protein sequence ID" value="RRD05511.1"/>
    <property type="molecule type" value="Genomic_DNA"/>
</dbReference>
<dbReference type="OrthoDB" id="7059309at2"/>
<dbReference type="SUPFAM" id="SSF55008">
    <property type="entry name" value="HMA, heavy metal-associated domain"/>
    <property type="match status" value="1"/>
</dbReference>
<dbReference type="SUPFAM" id="SSF81665">
    <property type="entry name" value="Calcium ATPase, transmembrane domain M"/>
    <property type="match status" value="1"/>
</dbReference>
<dbReference type="GO" id="GO:0005524">
    <property type="term" value="F:ATP binding"/>
    <property type="evidence" value="ECO:0007669"/>
    <property type="project" value="UniProtKB-UniRule"/>
</dbReference>
<keyword evidence="5 12" id="KW-0547">Nucleotide-binding</keyword>
<dbReference type="InterPro" id="IPR027256">
    <property type="entry name" value="P-typ_ATPase_IB"/>
</dbReference>
<keyword evidence="7" id="KW-1278">Translocase</keyword>
<dbReference type="NCBIfam" id="TIGR01512">
    <property type="entry name" value="ATPase-IB2_Cd"/>
    <property type="match status" value="1"/>
</dbReference>
<dbReference type="InterPro" id="IPR018303">
    <property type="entry name" value="ATPase_P-typ_P_site"/>
</dbReference>
<reference evidence="14 15" key="1">
    <citation type="submission" date="2018-11" db="EMBL/GenBank/DDBJ databases">
        <title>Genomes From Bacteria Associated with the Canine Oral Cavity: a Test Case for Automated Genome-Based Taxonomic Assignment.</title>
        <authorList>
            <person name="Coil D.A."/>
            <person name="Jospin G."/>
            <person name="Darling A.E."/>
            <person name="Wallis C."/>
            <person name="Davis I.J."/>
            <person name="Harris S."/>
            <person name="Eisen J.A."/>
            <person name="Holcombe L.J."/>
            <person name="O'Flynn C."/>
        </authorList>
    </citation>
    <scope>NUCLEOTIDE SEQUENCE [LARGE SCALE GENOMIC DNA]</scope>
    <source>
        <strain evidence="14 15">OH887_COT-365</strain>
    </source>
</reference>
<dbReference type="GO" id="GO:0005507">
    <property type="term" value="F:copper ion binding"/>
    <property type="evidence" value="ECO:0007669"/>
    <property type="project" value="TreeGrafter"/>
</dbReference>
<dbReference type="InterPro" id="IPR023214">
    <property type="entry name" value="HAD_sf"/>
</dbReference>
<feature type="transmembrane region" description="Helical" evidence="12">
    <location>
        <begin position="358"/>
        <end position="379"/>
    </location>
</feature>
<evidence type="ECO:0000256" key="7">
    <source>
        <dbReference type="ARBA" id="ARBA00022967"/>
    </source>
</evidence>
<comment type="similarity">
    <text evidence="2 12">Belongs to the cation transport ATPase (P-type) (TC 3.A.3) family. Type IB subfamily.</text>
</comment>
<dbReference type="Gene3D" id="3.30.70.100">
    <property type="match status" value="1"/>
</dbReference>
<dbReference type="CDD" id="cd00371">
    <property type="entry name" value="HMA"/>
    <property type="match status" value="1"/>
</dbReference>
<dbReference type="InterPro" id="IPR023298">
    <property type="entry name" value="ATPase_P-typ_TM_dom_sf"/>
</dbReference>
<feature type="transmembrane region" description="Helical" evidence="12">
    <location>
        <begin position="74"/>
        <end position="91"/>
    </location>
</feature>
<dbReference type="Pfam" id="PF00403">
    <property type="entry name" value="HMA"/>
    <property type="match status" value="1"/>
</dbReference>
<keyword evidence="12" id="KW-1003">Cell membrane</keyword>
<dbReference type="PANTHER" id="PTHR43520:SF8">
    <property type="entry name" value="P-TYPE CU(+) TRANSPORTER"/>
    <property type="match status" value="1"/>
</dbReference>
<dbReference type="NCBIfam" id="TIGR01525">
    <property type="entry name" value="ATPase-IB_hvy"/>
    <property type="match status" value="1"/>
</dbReference>
<comment type="catalytic activity">
    <reaction evidence="10">
        <text>ATP + H2O = ADP + phosphate + H(+)</text>
        <dbReference type="Rhea" id="RHEA:13065"/>
        <dbReference type="ChEBI" id="CHEBI:15377"/>
        <dbReference type="ChEBI" id="CHEBI:15378"/>
        <dbReference type="ChEBI" id="CHEBI:30616"/>
        <dbReference type="ChEBI" id="CHEBI:43474"/>
        <dbReference type="ChEBI" id="CHEBI:456216"/>
    </reaction>
</comment>
<evidence type="ECO:0000256" key="8">
    <source>
        <dbReference type="ARBA" id="ARBA00022989"/>
    </source>
</evidence>
<gene>
    <name evidence="14" type="primary">cadA</name>
    <name evidence="14" type="ORF">EII34_06445</name>
</gene>
<dbReference type="GO" id="GO:0016887">
    <property type="term" value="F:ATP hydrolysis activity"/>
    <property type="evidence" value="ECO:0007669"/>
    <property type="project" value="InterPro"/>
</dbReference>
<dbReference type="PROSITE" id="PS00154">
    <property type="entry name" value="ATPASE_E1_E2"/>
    <property type="match status" value="1"/>
</dbReference>
<accession>A0A3P1T7Q6</accession>
<dbReference type="InterPro" id="IPR023299">
    <property type="entry name" value="ATPase_P-typ_cyto_dom_N"/>
</dbReference>
<sequence length="713" mass="73680">MTCAACANRIEKKLNKVDGVAATVNYATERAQVLAPRGVTVQDLIQVVQAAGYDARPTAEEPREERAEVLWPRLRLAFLLAVPVIAVSMVPAWQFPAWQWVALAMTCVVVLWCGRSFHAATWKNLRHGTTTMDTLVSLGTLVALGWSVIAMTIGHAGTIGMKHGFSLTLGHSDPLGNIYLEAAAGIVAFLLLGRWIEARSKREAGAAVRALMEVAAKEATVLRDGVETTVPADRLAVGDVVVVRPGEKVATDGEVIDGTSAVDASIITGESLPVEVGVGAHVVGGSVNTTGRLLVRATAVGSATQVAQIARMVEQAQTGKAEAQRLADRITEFFVPGVLLVALLTCIGQLLAGAGFTYALTAAIAVLIIACPCALGLATPSALLVGTGRGAELGIIIRGAQALEKARAVQTIVLDKTGTLTTGVMTVLAVEPAPGHTREELLRLAGAVESGSEHPIARAVVAAAGEALPAATNFEALPGRGVVAEVEGRPVHAGSRRLLADLQVTAPERCGPVGSEVLVVADGALIGRIVVGDSLKPGAEEAVTQLRGLGLEPVLLTGDAREVADEVAAAVGITHVHAEVLPDGKVQVIRDLQAEGRRVAMVGDGVNDAAALATSDLGIAMGAGTDAAAAASDLTLVRDDLVGVVDAVRLSRATDRTIRGNLLWAFAYNVAAIPIAALGWLTPMIAGAAMACSSVFVVLNSLRLRTFRSAKLG</sequence>
<comment type="subcellular location">
    <subcellularLocation>
        <location evidence="1">Cell membrane</location>
        <topology evidence="1">Multi-pass membrane protein</topology>
    </subcellularLocation>
</comment>
<dbReference type="InterPro" id="IPR006121">
    <property type="entry name" value="HMA_dom"/>
</dbReference>
<dbReference type="GO" id="GO:0043682">
    <property type="term" value="F:P-type divalent copper transporter activity"/>
    <property type="evidence" value="ECO:0007669"/>
    <property type="project" value="TreeGrafter"/>
</dbReference>
<feature type="transmembrane region" description="Helical" evidence="12">
    <location>
        <begin position="661"/>
        <end position="678"/>
    </location>
</feature>
<evidence type="ECO:0000256" key="9">
    <source>
        <dbReference type="ARBA" id="ARBA00023136"/>
    </source>
</evidence>
<dbReference type="InterPro" id="IPR036412">
    <property type="entry name" value="HAD-like_sf"/>
</dbReference>
<dbReference type="PRINTS" id="PR00119">
    <property type="entry name" value="CATATPASE"/>
</dbReference>
<protein>
    <recommendedName>
        <fullName evidence="11">Cation-transporting P-type ATPase B</fullName>
    </recommendedName>
</protein>
<keyword evidence="14" id="KW-0378">Hydrolase</keyword>
<keyword evidence="9 12" id="KW-0472">Membrane</keyword>
<dbReference type="InterPro" id="IPR036163">
    <property type="entry name" value="HMA_dom_sf"/>
</dbReference>
<feature type="transmembrane region" description="Helical" evidence="12">
    <location>
        <begin position="684"/>
        <end position="702"/>
    </location>
</feature>
<dbReference type="NCBIfam" id="TIGR01494">
    <property type="entry name" value="ATPase_P-type"/>
    <property type="match status" value="1"/>
</dbReference>
<dbReference type="Gene3D" id="3.40.1110.10">
    <property type="entry name" value="Calcium-transporting ATPase, cytoplasmic domain N"/>
    <property type="match status" value="1"/>
</dbReference>
<dbReference type="Proteomes" id="UP000280819">
    <property type="component" value="Unassembled WGS sequence"/>
</dbReference>
<dbReference type="GO" id="GO:0005886">
    <property type="term" value="C:plasma membrane"/>
    <property type="evidence" value="ECO:0007669"/>
    <property type="project" value="UniProtKB-SubCell"/>
</dbReference>
<feature type="transmembrane region" description="Helical" evidence="12">
    <location>
        <begin position="178"/>
        <end position="196"/>
    </location>
</feature>
<evidence type="ECO:0000313" key="14">
    <source>
        <dbReference type="EMBL" id="RRD05511.1"/>
    </source>
</evidence>
<comment type="caution">
    <text evidence="14">The sequence shown here is derived from an EMBL/GenBank/DDBJ whole genome shotgun (WGS) entry which is preliminary data.</text>
</comment>
<dbReference type="FunFam" id="2.70.150.10:FF:000002">
    <property type="entry name" value="Copper-transporting ATPase 1, putative"/>
    <property type="match status" value="1"/>
</dbReference>
<evidence type="ECO:0000256" key="10">
    <source>
        <dbReference type="ARBA" id="ARBA00049360"/>
    </source>
</evidence>
<feature type="transmembrane region" description="Helical" evidence="12">
    <location>
        <begin position="135"/>
        <end position="158"/>
    </location>
</feature>
<dbReference type="SUPFAM" id="SSF81653">
    <property type="entry name" value="Calcium ATPase, transduction domain A"/>
    <property type="match status" value="1"/>
</dbReference>
<dbReference type="PROSITE" id="PS50846">
    <property type="entry name" value="HMA_2"/>
    <property type="match status" value="1"/>
</dbReference>
<keyword evidence="8 12" id="KW-1133">Transmembrane helix</keyword>
<dbReference type="Pfam" id="PF00702">
    <property type="entry name" value="Hydrolase"/>
    <property type="match status" value="1"/>
</dbReference>
<keyword evidence="4 12" id="KW-0479">Metal-binding</keyword>
<name>A0A3P1T7Q6_9ACTN</name>
<feature type="transmembrane region" description="Helical" evidence="12">
    <location>
        <begin position="97"/>
        <end position="114"/>
    </location>
</feature>
<dbReference type="Gene3D" id="3.40.50.1000">
    <property type="entry name" value="HAD superfamily/HAD-like"/>
    <property type="match status" value="1"/>
</dbReference>
<dbReference type="InterPro" id="IPR008250">
    <property type="entry name" value="ATPase_P-typ_transduc_dom_A_sf"/>
</dbReference>
<dbReference type="PRINTS" id="PR00120">
    <property type="entry name" value="HATPASE"/>
</dbReference>
<dbReference type="SUPFAM" id="SSF56784">
    <property type="entry name" value="HAD-like"/>
    <property type="match status" value="1"/>
</dbReference>
<organism evidence="14 15">
    <name type="scientific">Arachnia propionica</name>
    <dbReference type="NCBI Taxonomy" id="1750"/>
    <lineage>
        <taxon>Bacteria</taxon>
        <taxon>Bacillati</taxon>
        <taxon>Actinomycetota</taxon>
        <taxon>Actinomycetes</taxon>
        <taxon>Propionibacteriales</taxon>
        <taxon>Propionibacteriaceae</taxon>
        <taxon>Arachnia</taxon>
    </lineage>
</organism>
<evidence type="ECO:0000256" key="12">
    <source>
        <dbReference type="RuleBase" id="RU362081"/>
    </source>
</evidence>
<dbReference type="PANTHER" id="PTHR43520">
    <property type="entry name" value="ATP7, ISOFORM B"/>
    <property type="match status" value="1"/>
</dbReference>
<evidence type="ECO:0000256" key="11">
    <source>
        <dbReference type="ARBA" id="ARBA00074171"/>
    </source>
</evidence>
<dbReference type="Gene3D" id="2.70.150.10">
    <property type="entry name" value="Calcium-transporting ATPase, cytoplasmic transduction domain A"/>
    <property type="match status" value="1"/>
</dbReference>
<dbReference type="GO" id="GO:0055070">
    <property type="term" value="P:copper ion homeostasis"/>
    <property type="evidence" value="ECO:0007669"/>
    <property type="project" value="TreeGrafter"/>
</dbReference>